<accession>A0A397T0Y7</accession>
<evidence type="ECO:0000313" key="2">
    <source>
        <dbReference type="EMBL" id="RIA89727.1"/>
    </source>
</evidence>
<proteinExistence type="predicted"/>
<keyword evidence="1" id="KW-0175">Coiled coil</keyword>
<organism evidence="2 3">
    <name type="scientific">Glomus cerebriforme</name>
    <dbReference type="NCBI Taxonomy" id="658196"/>
    <lineage>
        <taxon>Eukaryota</taxon>
        <taxon>Fungi</taxon>
        <taxon>Fungi incertae sedis</taxon>
        <taxon>Mucoromycota</taxon>
        <taxon>Glomeromycotina</taxon>
        <taxon>Glomeromycetes</taxon>
        <taxon>Glomerales</taxon>
        <taxon>Glomeraceae</taxon>
        <taxon>Glomus</taxon>
    </lineage>
</organism>
<comment type="caution">
    <text evidence="2">The sequence shown here is derived from an EMBL/GenBank/DDBJ whole genome shotgun (WGS) entry which is preliminary data.</text>
</comment>
<keyword evidence="3" id="KW-1185">Reference proteome</keyword>
<dbReference type="EMBL" id="QKYT01000208">
    <property type="protein sequence ID" value="RIA89727.1"/>
    <property type="molecule type" value="Genomic_DNA"/>
</dbReference>
<protein>
    <submittedName>
        <fullName evidence="2">Uncharacterized protein</fullName>
    </submittedName>
</protein>
<reference evidence="2 3" key="1">
    <citation type="submission" date="2018-06" db="EMBL/GenBank/DDBJ databases">
        <title>Comparative genomics reveals the genomic features of Rhizophagus irregularis, R. cerebriforme, R. diaphanum and Gigaspora rosea, and their symbiotic lifestyle signature.</title>
        <authorList>
            <person name="Morin E."/>
            <person name="San Clemente H."/>
            <person name="Chen E.C.H."/>
            <person name="De La Providencia I."/>
            <person name="Hainaut M."/>
            <person name="Kuo A."/>
            <person name="Kohler A."/>
            <person name="Murat C."/>
            <person name="Tang N."/>
            <person name="Roy S."/>
            <person name="Loubradou J."/>
            <person name="Henrissat B."/>
            <person name="Grigoriev I.V."/>
            <person name="Corradi N."/>
            <person name="Roux C."/>
            <person name="Martin F.M."/>
        </authorList>
    </citation>
    <scope>NUCLEOTIDE SEQUENCE [LARGE SCALE GENOMIC DNA]</scope>
    <source>
        <strain evidence="2 3">DAOM 227022</strain>
    </source>
</reference>
<dbReference type="AlphaFoldDB" id="A0A397T0Y7"/>
<feature type="coiled-coil region" evidence="1">
    <location>
        <begin position="7"/>
        <end position="51"/>
    </location>
</feature>
<name>A0A397T0Y7_9GLOM</name>
<sequence length="128" mass="15810">MSLIQELKDKITALKELKNKRIYLEEEMEDLDETIKEYEEKLERCRTVEDDKKYKIIIKVVENKKAENTKQQDEISEEMKMLEDGIKRKALQRIRHCKINIVKYGREKVSRRIKYWEEVYYHIHIRDY</sequence>
<evidence type="ECO:0000256" key="1">
    <source>
        <dbReference type="SAM" id="Coils"/>
    </source>
</evidence>
<dbReference type="Proteomes" id="UP000265703">
    <property type="component" value="Unassembled WGS sequence"/>
</dbReference>
<evidence type="ECO:0000313" key="3">
    <source>
        <dbReference type="Proteomes" id="UP000265703"/>
    </source>
</evidence>
<gene>
    <name evidence="2" type="ORF">C1645_738424</name>
</gene>